<evidence type="ECO:0000256" key="6">
    <source>
        <dbReference type="ARBA" id="ARBA00023315"/>
    </source>
</evidence>
<dbReference type="InterPro" id="IPR004960">
    <property type="entry name" value="LipA_acyltrans"/>
</dbReference>
<dbReference type="GO" id="GO:0009247">
    <property type="term" value="P:glycolipid biosynthetic process"/>
    <property type="evidence" value="ECO:0007669"/>
    <property type="project" value="UniProtKB-ARBA"/>
</dbReference>
<dbReference type="PANTHER" id="PTHR30606">
    <property type="entry name" value="LIPID A BIOSYNTHESIS LAUROYL ACYLTRANSFERASE"/>
    <property type="match status" value="1"/>
</dbReference>
<name>A0A7G9RA83_9ACTN</name>
<keyword evidence="8" id="KW-1185">Reference proteome</keyword>
<dbReference type="GO" id="GO:0016746">
    <property type="term" value="F:acyltransferase activity"/>
    <property type="evidence" value="ECO:0007669"/>
    <property type="project" value="UniProtKB-KW"/>
</dbReference>
<evidence type="ECO:0000256" key="3">
    <source>
        <dbReference type="ARBA" id="ARBA00022519"/>
    </source>
</evidence>
<evidence type="ECO:0000313" key="7">
    <source>
        <dbReference type="EMBL" id="QNN52508.1"/>
    </source>
</evidence>
<evidence type="ECO:0000256" key="5">
    <source>
        <dbReference type="ARBA" id="ARBA00023136"/>
    </source>
</evidence>
<dbReference type="Pfam" id="PF03279">
    <property type="entry name" value="Lip_A_acyltrans"/>
    <property type="match status" value="1"/>
</dbReference>
<dbReference type="CDD" id="cd07984">
    <property type="entry name" value="LPLAT_LABLAT-like"/>
    <property type="match status" value="1"/>
</dbReference>
<protein>
    <submittedName>
        <fullName evidence="7">Phosphatidylinositol mannoside acyltransferase</fullName>
    </submittedName>
</protein>
<keyword evidence="6 7" id="KW-0012">Acyltransferase</keyword>
<dbReference type="EMBL" id="CP060713">
    <property type="protein sequence ID" value="QNN52508.1"/>
    <property type="molecule type" value="Genomic_DNA"/>
</dbReference>
<dbReference type="Proteomes" id="UP000515947">
    <property type="component" value="Chromosome"/>
</dbReference>
<evidence type="ECO:0000256" key="2">
    <source>
        <dbReference type="ARBA" id="ARBA00022475"/>
    </source>
</evidence>
<evidence type="ECO:0000256" key="1">
    <source>
        <dbReference type="ARBA" id="ARBA00004533"/>
    </source>
</evidence>
<reference evidence="7 8" key="1">
    <citation type="submission" date="2020-08" db="EMBL/GenBank/DDBJ databases">
        <title>Genome sequence of Nocardioides mesophilus KACC 16243T.</title>
        <authorList>
            <person name="Hyun D.-W."/>
            <person name="Bae J.-W."/>
        </authorList>
    </citation>
    <scope>NUCLEOTIDE SEQUENCE [LARGE SCALE GENOMIC DNA]</scope>
    <source>
        <strain evidence="7 8">KACC 16243</strain>
    </source>
</reference>
<keyword evidence="4 7" id="KW-0808">Transferase</keyword>
<comment type="subcellular location">
    <subcellularLocation>
        <location evidence="1">Cell inner membrane</location>
    </subcellularLocation>
</comment>
<dbReference type="GO" id="GO:0005886">
    <property type="term" value="C:plasma membrane"/>
    <property type="evidence" value="ECO:0007669"/>
    <property type="project" value="UniProtKB-SubCell"/>
</dbReference>
<keyword evidence="5" id="KW-0472">Membrane</keyword>
<keyword evidence="2" id="KW-1003">Cell membrane</keyword>
<organism evidence="7 8">
    <name type="scientific">Nocardioides mesophilus</name>
    <dbReference type="NCBI Taxonomy" id="433659"/>
    <lineage>
        <taxon>Bacteria</taxon>
        <taxon>Bacillati</taxon>
        <taxon>Actinomycetota</taxon>
        <taxon>Actinomycetes</taxon>
        <taxon>Propionibacteriales</taxon>
        <taxon>Nocardioidaceae</taxon>
        <taxon>Nocardioides</taxon>
    </lineage>
</organism>
<dbReference type="NCBIfam" id="NF005919">
    <property type="entry name" value="PRK07920.1"/>
    <property type="match status" value="1"/>
</dbReference>
<gene>
    <name evidence="7" type="ORF">H9L09_18890</name>
</gene>
<dbReference type="AlphaFoldDB" id="A0A7G9RA83"/>
<accession>A0A7G9RA83</accession>
<sequence length="309" mass="34182">MTGRQGGLARARAAVVDQGAATGYVAGWRLVRRLPEPVARKVFARIGEQIHRRDGSGVRRLRENLRLVCPELDPEALEALTREGVGSYLRYWCEAFRLPTWTPQELVRRTVVVDEHHLRAPQQAGQGVVVALPHMANWDWAGAWACGTGMPLTTVAERLKPERLYDEFVAYRASLGMEILSLTGEQPVFGPLVSRLRAGRLVCLLSDRDLSRTGVEVDLCGAPARMPRGPAMLARATGAPLVPATLAYRGECLQITFHEPVPHRSGPDGVAHMMQGVADAFSAGIHADPQDWHMMQRVFVEHLSPQERR</sequence>
<dbReference type="PANTHER" id="PTHR30606:SF10">
    <property type="entry name" value="PHOSPHATIDYLINOSITOL MANNOSIDE ACYLTRANSFERASE"/>
    <property type="match status" value="1"/>
</dbReference>
<keyword evidence="3" id="KW-0997">Cell inner membrane</keyword>
<dbReference type="KEGG" id="nmes:H9L09_18890"/>
<evidence type="ECO:0000256" key="4">
    <source>
        <dbReference type="ARBA" id="ARBA00022679"/>
    </source>
</evidence>
<dbReference type="RefSeq" id="WP_187578350.1">
    <property type="nucleotide sequence ID" value="NZ_CP060713.1"/>
</dbReference>
<proteinExistence type="predicted"/>
<evidence type="ECO:0000313" key="8">
    <source>
        <dbReference type="Proteomes" id="UP000515947"/>
    </source>
</evidence>